<dbReference type="AlphaFoldDB" id="A0A0G1U4U0"/>
<feature type="non-terminal residue" evidence="2">
    <location>
        <position position="1"/>
    </location>
</feature>
<proteinExistence type="predicted"/>
<evidence type="ECO:0000313" key="3">
    <source>
        <dbReference type="Proteomes" id="UP000034403"/>
    </source>
</evidence>
<dbReference type="SUPFAM" id="SSF88723">
    <property type="entry name" value="PIN domain-like"/>
    <property type="match status" value="1"/>
</dbReference>
<dbReference type="EMBL" id="LCPC01000017">
    <property type="protein sequence ID" value="KKU89084.1"/>
    <property type="molecule type" value="Genomic_DNA"/>
</dbReference>
<accession>A0A0G1U4U0</accession>
<gene>
    <name evidence="2" type="ORF">UY20_C0017G0012</name>
</gene>
<evidence type="ECO:0000313" key="2">
    <source>
        <dbReference type="EMBL" id="KKU89084.1"/>
    </source>
</evidence>
<reference evidence="2 3" key="1">
    <citation type="journal article" date="2015" name="Nature">
        <title>rRNA introns, odd ribosomes, and small enigmatic genomes across a large radiation of phyla.</title>
        <authorList>
            <person name="Brown C.T."/>
            <person name="Hug L.A."/>
            <person name="Thomas B.C."/>
            <person name="Sharon I."/>
            <person name="Castelle C.J."/>
            <person name="Singh A."/>
            <person name="Wilkins M.J."/>
            <person name="Williams K.H."/>
            <person name="Banfield J.F."/>
        </authorList>
    </citation>
    <scope>NUCLEOTIDE SEQUENCE [LARGE SCALE GENOMIC DNA]</scope>
</reference>
<protein>
    <recommendedName>
        <fullName evidence="1">PIN domain-containing protein</fullName>
    </recommendedName>
</protein>
<organism evidence="2 3">
    <name type="scientific">Candidatus Yanofskybacteria bacterium GW2011_GWA1_48_10</name>
    <dbReference type="NCBI Taxonomy" id="1619022"/>
    <lineage>
        <taxon>Bacteria</taxon>
        <taxon>Candidatus Yanofskyibacteriota</taxon>
    </lineage>
</organism>
<dbReference type="Pfam" id="PF01850">
    <property type="entry name" value="PIN"/>
    <property type="match status" value="1"/>
</dbReference>
<feature type="domain" description="PIN" evidence="1">
    <location>
        <begin position="7"/>
        <end position="43"/>
    </location>
</feature>
<dbReference type="Proteomes" id="UP000034403">
    <property type="component" value="Unassembled WGS sequence"/>
</dbReference>
<sequence length="54" mass="6082">AQYLTQLKGERGVHAADLFLAATMLSNGITSIITNDRDFKKFSELTVYNPFFVK</sequence>
<dbReference type="Gene3D" id="3.40.50.1010">
    <property type="entry name" value="5'-nuclease"/>
    <property type="match status" value="1"/>
</dbReference>
<comment type="caution">
    <text evidence="2">The sequence shown here is derived from an EMBL/GenBank/DDBJ whole genome shotgun (WGS) entry which is preliminary data.</text>
</comment>
<dbReference type="InterPro" id="IPR029060">
    <property type="entry name" value="PIN-like_dom_sf"/>
</dbReference>
<dbReference type="InterPro" id="IPR002716">
    <property type="entry name" value="PIN_dom"/>
</dbReference>
<name>A0A0G1U4U0_9BACT</name>
<evidence type="ECO:0000259" key="1">
    <source>
        <dbReference type="Pfam" id="PF01850"/>
    </source>
</evidence>